<dbReference type="EMBL" id="VUMY01000012">
    <property type="protein sequence ID" value="MST50050.1"/>
    <property type="molecule type" value="Genomic_DNA"/>
</dbReference>
<gene>
    <name evidence="1" type="ORF">FYJ63_07355</name>
</gene>
<dbReference type="RefSeq" id="WP_154545301.1">
    <property type="nucleotide sequence ID" value="NZ_VUMY01000012.1"/>
</dbReference>
<evidence type="ECO:0000313" key="1">
    <source>
        <dbReference type="EMBL" id="MST50050.1"/>
    </source>
</evidence>
<organism evidence="1 2">
    <name type="scientific">Mobiluncus porci</name>
    <dbReference type="NCBI Taxonomy" id="2652278"/>
    <lineage>
        <taxon>Bacteria</taxon>
        <taxon>Bacillati</taxon>
        <taxon>Actinomycetota</taxon>
        <taxon>Actinomycetes</taxon>
        <taxon>Actinomycetales</taxon>
        <taxon>Actinomycetaceae</taxon>
        <taxon>Mobiluncus</taxon>
    </lineage>
</organism>
<dbReference type="Proteomes" id="UP000442535">
    <property type="component" value="Unassembled WGS sequence"/>
</dbReference>
<name>A0A7K0K4Q6_9ACTO</name>
<accession>A0A7K0K4Q6</accession>
<evidence type="ECO:0008006" key="3">
    <source>
        <dbReference type="Google" id="ProtNLM"/>
    </source>
</evidence>
<reference evidence="1 2" key="1">
    <citation type="submission" date="2019-08" db="EMBL/GenBank/DDBJ databases">
        <title>In-depth cultivation of the pig gut microbiome towards novel bacterial diversity and tailored functional studies.</title>
        <authorList>
            <person name="Wylensek D."/>
            <person name="Hitch T.C.A."/>
            <person name="Clavel T."/>
        </authorList>
    </citation>
    <scope>NUCLEOTIDE SEQUENCE [LARGE SCALE GENOMIC DNA]</scope>
    <source>
        <strain evidence="1 2">RF-GAM-744-WT-7</strain>
    </source>
</reference>
<dbReference type="AlphaFoldDB" id="A0A7K0K4Q6"/>
<comment type="caution">
    <text evidence="1">The sequence shown here is derived from an EMBL/GenBank/DDBJ whole genome shotgun (WGS) entry which is preliminary data.</text>
</comment>
<evidence type="ECO:0000313" key="2">
    <source>
        <dbReference type="Proteomes" id="UP000442535"/>
    </source>
</evidence>
<keyword evidence="2" id="KW-1185">Reference proteome</keyword>
<protein>
    <recommendedName>
        <fullName evidence="3">CopG family transcriptional regulator</fullName>
    </recommendedName>
</protein>
<sequence>MAMTLRLTPEQDATLSRLSRERGVSKQQTVVRLIEEAAEKNRPFKFSDIKRIKLDVSVQEMIDDERGRLESYVR</sequence>
<proteinExistence type="predicted"/>